<evidence type="ECO:0000259" key="5">
    <source>
        <dbReference type="Pfam" id="PF01229"/>
    </source>
</evidence>
<keyword evidence="3" id="KW-0326">Glycosidase</keyword>
<evidence type="ECO:0000256" key="4">
    <source>
        <dbReference type="SAM" id="SignalP"/>
    </source>
</evidence>
<evidence type="ECO:0000256" key="1">
    <source>
        <dbReference type="ARBA" id="ARBA00008875"/>
    </source>
</evidence>
<evidence type="ECO:0000256" key="2">
    <source>
        <dbReference type="ARBA" id="ARBA00022801"/>
    </source>
</evidence>
<dbReference type="EMBL" id="CP023004">
    <property type="protein sequence ID" value="AWI10371.1"/>
    <property type="molecule type" value="Genomic_DNA"/>
</dbReference>
<keyword evidence="7" id="KW-1185">Reference proteome</keyword>
<dbReference type="Proteomes" id="UP000244896">
    <property type="component" value="Chromosome"/>
</dbReference>
<organism evidence="6 7">
    <name type="scientific">Ereboglobus luteus</name>
    <dbReference type="NCBI Taxonomy" id="1796921"/>
    <lineage>
        <taxon>Bacteria</taxon>
        <taxon>Pseudomonadati</taxon>
        <taxon>Verrucomicrobiota</taxon>
        <taxon>Opitutia</taxon>
        <taxon>Opitutales</taxon>
        <taxon>Opitutaceae</taxon>
        <taxon>Ereboglobus</taxon>
    </lineage>
</organism>
<sequence length="536" mass="59795">MPGRTPGAPLRFSRRFFKPNNMKPKSLTSLLRIVAPALLATALCLPATAQTVHPKAAPVQLKRIGKVTPRASVEGVSPRIGIGFEKLDRNVFDPEKAYDKVGALGVKWVRIQSGWQRTEKVRGQYDFAWLDSVVDNLIKRGMTPWINLCYGNELYTPEAKKYYGAVGVPPVKTEEERRAWAAYVTAVVKHFKGRVQLYEIWNEPNALNCWKTGVNPAEYGEFVIATSKAIRAVDPSAQIAGGVTSGSLKHLGYMAAALETGMAAHLDIFSYHYYAITELGYKNRYDAMRTLVRAHNPNIKMVQGESGTQSRPDGRGALRYRAWTPQNQAKLLLRHLVTDISFDVDFTSYFTTVDMIEALDGKVGEKASYLDYGYFGVLGADFDEDGRSTGEYTPKPSYYALQNLCSVFTDDVTTGNIALQIVPGEGAYGKEVGFDDHPLQYLALEKSNGARGFLYWNATDLLTTSFESATTMIFTGLPKPVRLVDLITGDVYEVPDEMLVRSRYKGNSWTLKNIRITDYPLLLTFGDFVKFEPTKK</sequence>
<evidence type="ECO:0000256" key="3">
    <source>
        <dbReference type="ARBA" id="ARBA00023295"/>
    </source>
</evidence>
<dbReference type="AlphaFoldDB" id="A0A2U8E6C4"/>
<dbReference type="KEGG" id="elut:CKA38_14885"/>
<keyword evidence="2" id="KW-0378">Hydrolase</keyword>
<dbReference type="Pfam" id="PF01229">
    <property type="entry name" value="Glyco_hydro_39"/>
    <property type="match status" value="1"/>
</dbReference>
<accession>A0A2U8E6C4</accession>
<proteinExistence type="inferred from homology"/>
<dbReference type="InterPro" id="IPR051923">
    <property type="entry name" value="Glycosyl_Hydrolase_39"/>
</dbReference>
<evidence type="ECO:0000313" key="6">
    <source>
        <dbReference type="EMBL" id="AWI10371.1"/>
    </source>
</evidence>
<dbReference type="SUPFAM" id="SSF51445">
    <property type="entry name" value="(Trans)glycosidases"/>
    <property type="match status" value="1"/>
</dbReference>
<reference evidence="6 7" key="1">
    <citation type="journal article" date="2018" name="Syst. Appl. Microbiol.">
        <title>Ereboglobus luteus gen. nov. sp. nov. from cockroach guts, and new insights into the oxygen relationship of the genera Opitutus and Didymococcus (Verrucomicrobia: Opitutaceae).</title>
        <authorList>
            <person name="Tegtmeier D."/>
            <person name="Belitz A."/>
            <person name="Radek R."/>
            <person name="Heimerl T."/>
            <person name="Brune A."/>
        </authorList>
    </citation>
    <scope>NUCLEOTIDE SEQUENCE [LARGE SCALE GENOMIC DNA]</scope>
    <source>
        <strain evidence="6 7">Ho45</strain>
    </source>
</reference>
<evidence type="ECO:0000313" key="7">
    <source>
        <dbReference type="Proteomes" id="UP000244896"/>
    </source>
</evidence>
<gene>
    <name evidence="6" type="ORF">CKA38_14885</name>
</gene>
<dbReference type="PANTHER" id="PTHR12631">
    <property type="entry name" value="ALPHA-L-IDURONIDASE"/>
    <property type="match status" value="1"/>
</dbReference>
<keyword evidence="4" id="KW-0732">Signal</keyword>
<dbReference type="Gene3D" id="3.20.20.80">
    <property type="entry name" value="Glycosidases"/>
    <property type="match status" value="1"/>
</dbReference>
<dbReference type="OrthoDB" id="9776971at2"/>
<dbReference type="PANTHER" id="PTHR12631:SF10">
    <property type="entry name" value="BETA-XYLOSIDASE-LIKE PROTEIN-RELATED"/>
    <property type="match status" value="1"/>
</dbReference>
<name>A0A2U8E6C4_9BACT</name>
<dbReference type="InterPro" id="IPR017853">
    <property type="entry name" value="GH"/>
</dbReference>
<comment type="similarity">
    <text evidence="1">Belongs to the glycosyl hydrolase 39 family.</text>
</comment>
<dbReference type="InterPro" id="IPR049166">
    <property type="entry name" value="GH39_cat"/>
</dbReference>
<feature type="chain" id="PRO_5015870160" description="Glycosyl hydrolases family 39 N-terminal catalytic domain-containing protein" evidence="4">
    <location>
        <begin position="50"/>
        <end position="536"/>
    </location>
</feature>
<dbReference type="GO" id="GO:0004553">
    <property type="term" value="F:hydrolase activity, hydrolyzing O-glycosyl compounds"/>
    <property type="evidence" value="ECO:0007669"/>
    <property type="project" value="TreeGrafter"/>
</dbReference>
<protein>
    <recommendedName>
        <fullName evidence="5">Glycosyl hydrolases family 39 N-terminal catalytic domain-containing protein</fullName>
    </recommendedName>
</protein>
<feature type="domain" description="Glycosyl hydrolases family 39 N-terminal catalytic" evidence="5">
    <location>
        <begin position="117"/>
        <end position="278"/>
    </location>
</feature>
<feature type="signal peptide" evidence="4">
    <location>
        <begin position="1"/>
        <end position="49"/>
    </location>
</feature>